<keyword evidence="5 9" id="KW-0812">Transmembrane</keyword>
<feature type="transmembrane region" description="Helical" evidence="9">
    <location>
        <begin position="39"/>
        <end position="60"/>
    </location>
</feature>
<accession>A0A7Y0LBW4</accession>
<evidence type="ECO:0000256" key="2">
    <source>
        <dbReference type="ARBA" id="ARBA00022448"/>
    </source>
</evidence>
<evidence type="ECO:0000256" key="6">
    <source>
        <dbReference type="ARBA" id="ARBA00022989"/>
    </source>
</evidence>
<comment type="function">
    <text evidence="9">Part of the tripartite ATP-independent periplasmic (TRAP) transport system.</text>
</comment>
<evidence type="ECO:0000259" key="10">
    <source>
        <dbReference type="Pfam" id="PF04290"/>
    </source>
</evidence>
<evidence type="ECO:0000256" key="1">
    <source>
        <dbReference type="ARBA" id="ARBA00004429"/>
    </source>
</evidence>
<evidence type="ECO:0000313" key="12">
    <source>
        <dbReference type="Proteomes" id="UP000568664"/>
    </source>
</evidence>
<evidence type="ECO:0000256" key="4">
    <source>
        <dbReference type="ARBA" id="ARBA00022519"/>
    </source>
</evidence>
<dbReference type="InterPro" id="IPR055348">
    <property type="entry name" value="DctQ"/>
</dbReference>
<dbReference type="AlphaFoldDB" id="A0A7Y0LBW4"/>
<protein>
    <recommendedName>
        <fullName evidence="9">TRAP transporter small permease protein</fullName>
    </recommendedName>
</protein>
<dbReference type="Pfam" id="PF04290">
    <property type="entry name" value="DctQ"/>
    <property type="match status" value="1"/>
</dbReference>
<sequence>MKSHSKLVANIEEVLCGTFLVVMVGLVIINVFLRYLTNYSLFWAEEVATICFVWAVFLGASATYKRKLDIGIDLIVNQLSQRTQQSVKLIVSCILLILNVYIFYISIVFSIIAFEKPTAVLGISSFIVNASLIVSFAFISWHSLRFLAANLRQFSDNSEANE</sequence>
<evidence type="ECO:0000256" key="7">
    <source>
        <dbReference type="ARBA" id="ARBA00023136"/>
    </source>
</evidence>
<keyword evidence="4 9" id="KW-0997">Cell inner membrane</keyword>
<feature type="transmembrane region" description="Helical" evidence="9">
    <location>
        <begin position="12"/>
        <end position="33"/>
    </location>
</feature>
<dbReference type="PANTHER" id="PTHR35011">
    <property type="entry name" value="2,3-DIKETO-L-GULONATE TRAP TRANSPORTER SMALL PERMEASE PROTEIN YIAM"/>
    <property type="match status" value="1"/>
</dbReference>
<evidence type="ECO:0000256" key="9">
    <source>
        <dbReference type="RuleBase" id="RU369079"/>
    </source>
</evidence>
<feature type="transmembrane region" description="Helical" evidence="9">
    <location>
        <begin position="89"/>
        <end position="114"/>
    </location>
</feature>
<keyword evidence="6 9" id="KW-1133">Transmembrane helix</keyword>
<feature type="domain" description="Tripartite ATP-independent periplasmic transporters DctQ component" evidence="10">
    <location>
        <begin position="23"/>
        <end position="152"/>
    </location>
</feature>
<dbReference type="GO" id="GO:0005886">
    <property type="term" value="C:plasma membrane"/>
    <property type="evidence" value="ECO:0007669"/>
    <property type="project" value="UniProtKB-SubCell"/>
</dbReference>
<keyword evidence="7 9" id="KW-0472">Membrane</keyword>
<evidence type="ECO:0000256" key="8">
    <source>
        <dbReference type="ARBA" id="ARBA00038436"/>
    </source>
</evidence>
<keyword evidence="2 9" id="KW-0813">Transport</keyword>
<gene>
    <name evidence="11" type="ORF">HII17_01640</name>
</gene>
<evidence type="ECO:0000256" key="3">
    <source>
        <dbReference type="ARBA" id="ARBA00022475"/>
    </source>
</evidence>
<feature type="transmembrane region" description="Helical" evidence="9">
    <location>
        <begin position="120"/>
        <end position="144"/>
    </location>
</feature>
<comment type="subcellular location">
    <subcellularLocation>
        <location evidence="1 9">Cell inner membrane</location>
        <topology evidence="1 9">Multi-pass membrane protein</topology>
    </subcellularLocation>
</comment>
<organism evidence="11 12">
    <name type="scientific">Thalassotalea algicola</name>
    <dbReference type="NCBI Taxonomy" id="2716224"/>
    <lineage>
        <taxon>Bacteria</taxon>
        <taxon>Pseudomonadati</taxon>
        <taxon>Pseudomonadota</taxon>
        <taxon>Gammaproteobacteria</taxon>
        <taxon>Alteromonadales</taxon>
        <taxon>Colwelliaceae</taxon>
        <taxon>Thalassotalea</taxon>
    </lineage>
</organism>
<proteinExistence type="inferred from homology"/>
<keyword evidence="3" id="KW-1003">Cell membrane</keyword>
<dbReference type="GO" id="GO:0015740">
    <property type="term" value="P:C4-dicarboxylate transport"/>
    <property type="evidence" value="ECO:0007669"/>
    <property type="project" value="TreeGrafter"/>
</dbReference>
<dbReference type="InterPro" id="IPR007387">
    <property type="entry name" value="TRAP_DctQ"/>
</dbReference>
<name>A0A7Y0LBW4_9GAMM</name>
<comment type="similarity">
    <text evidence="8 9">Belongs to the TRAP transporter small permease family.</text>
</comment>
<evidence type="ECO:0000313" key="11">
    <source>
        <dbReference type="EMBL" id="NMP30250.1"/>
    </source>
</evidence>
<comment type="caution">
    <text evidence="11">The sequence shown here is derived from an EMBL/GenBank/DDBJ whole genome shotgun (WGS) entry which is preliminary data.</text>
</comment>
<dbReference type="EMBL" id="JABBXH010000001">
    <property type="protein sequence ID" value="NMP30250.1"/>
    <property type="molecule type" value="Genomic_DNA"/>
</dbReference>
<comment type="subunit">
    <text evidence="9">The complex comprises the extracytoplasmic solute receptor protein and the two transmembrane proteins.</text>
</comment>
<reference evidence="11 12" key="1">
    <citation type="submission" date="2020-04" db="EMBL/GenBank/DDBJ databases">
        <title>Thalassotalea sp. M1531, isolated from the surface of marine red alga.</title>
        <authorList>
            <person name="Pang L."/>
            <person name="Lu D.-C."/>
        </authorList>
    </citation>
    <scope>NUCLEOTIDE SEQUENCE [LARGE SCALE GENOMIC DNA]</scope>
    <source>
        <strain evidence="11 12">M1531</strain>
    </source>
</reference>
<dbReference type="RefSeq" id="WP_169073579.1">
    <property type="nucleotide sequence ID" value="NZ_JABBXH010000001.1"/>
</dbReference>
<keyword evidence="12" id="KW-1185">Reference proteome</keyword>
<dbReference type="Proteomes" id="UP000568664">
    <property type="component" value="Unassembled WGS sequence"/>
</dbReference>
<dbReference type="GO" id="GO:0022857">
    <property type="term" value="F:transmembrane transporter activity"/>
    <property type="evidence" value="ECO:0007669"/>
    <property type="project" value="UniProtKB-UniRule"/>
</dbReference>
<evidence type="ECO:0000256" key="5">
    <source>
        <dbReference type="ARBA" id="ARBA00022692"/>
    </source>
</evidence>
<dbReference type="PANTHER" id="PTHR35011:SF2">
    <property type="entry name" value="2,3-DIKETO-L-GULONATE TRAP TRANSPORTER SMALL PERMEASE PROTEIN YIAM"/>
    <property type="match status" value="1"/>
</dbReference>